<feature type="signal peptide" evidence="2">
    <location>
        <begin position="1"/>
        <end position="32"/>
    </location>
</feature>
<protein>
    <submittedName>
        <fullName evidence="4">DNA/RNA non-specific endonuclease</fullName>
    </submittedName>
</protein>
<sequence length="385" mass="41999">MQKSKYHARYRFTAFITALCGLFLLTSLSGCAQDTAKDSAESHVTSSKISKSSSTSSQTSNSSSASSSSSTATSQQPKKSTTQLSTSFNSHNGLTTVANQEPLNYKNKRQMEMASLDQYGRAVDSHIQLNNSEEPDQAGKKREALTLNPAGWHNYNFYYTKDGVTKRAWLMNRGHLVGYQFSGLNDEARNLVVETAYFNAGNYKGMDSGRAGSMLYFENALDSWVANHPNYRLDYQVTPMYKDNELVPREIRLAYVGYDQSGDKLAIKLGSDLEHEGNGGATVVYLKNDSPNAKINYATGTATNTVAKAKSTNSPAATHKKAKSSSVVTATNSAAQTTVYVTGGGDSNVYWYSKDNMPANTNMNNVVTMTQAQAEAAGKRHSLRE</sequence>
<dbReference type="InterPro" id="IPR001604">
    <property type="entry name" value="Endo_G_ENPP1-like_dom"/>
</dbReference>
<accession>A0A4P6YV07</accession>
<keyword evidence="5" id="KW-1185">Reference proteome</keyword>
<dbReference type="GO" id="GO:0046872">
    <property type="term" value="F:metal ion binding"/>
    <property type="evidence" value="ECO:0007669"/>
    <property type="project" value="InterPro"/>
</dbReference>
<dbReference type="RefSeq" id="WP_133363716.1">
    <property type="nucleotide sequence ID" value="NZ_CP037940.1"/>
</dbReference>
<feature type="compositionally biased region" description="Polar residues" evidence="1">
    <location>
        <begin position="88"/>
        <end position="102"/>
    </location>
</feature>
<keyword evidence="4" id="KW-0255">Endonuclease</keyword>
<dbReference type="Proteomes" id="UP000292886">
    <property type="component" value="Chromosome"/>
</dbReference>
<dbReference type="Gene3D" id="3.40.570.10">
    <property type="entry name" value="Extracellular Endonuclease, subunit A"/>
    <property type="match status" value="1"/>
</dbReference>
<evidence type="ECO:0000313" key="4">
    <source>
        <dbReference type="EMBL" id="QBO36639.1"/>
    </source>
</evidence>
<evidence type="ECO:0000256" key="1">
    <source>
        <dbReference type="SAM" id="MobiDB-lite"/>
    </source>
</evidence>
<dbReference type="InterPro" id="IPR044929">
    <property type="entry name" value="DNA/RNA_non-sp_Endonuclease_sf"/>
</dbReference>
<evidence type="ECO:0000256" key="2">
    <source>
        <dbReference type="SAM" id="SignalP"/>
    </source>
</evidence>
<dbReference type="AlphaFoldDB" id="A0A4P6YV07"/>
<organism evidence="4 5">
    <name type="scientific">Periweissella cryptocerci</name>
    <dbReference type="NCBI Taxonomy" id="2506420"/>
    <lineage>
        <taxon>Bacteria</taxon>
        <taxon>Bacillati</taxon>
        <taxon>Bacillota</taxon>
        <taxon>Bacilli</taxon>
        <taxon>Lactobacillales</taxon>
        <taxon>Lactobacillaceae</taxon>
        <taxon>Periweissella</taxon>
    </lineage>
</organism>
<proteinExistence type="predicted"/>
<dbReference type="KEGG" id="wei:EQG49_09235"/>
<gene>
    <name evidence="4" type="ORF">EQG49_09235</name>
</gene>
<evidence type="ECO:0000259" key="3">
    <source>
        <dbReference type="SMART" id="SM00892"/>
    </source>
</evidence>
<keyword evidence="4" id="KW-0540">Nuclease</keyword>
<dbReference type="EMBL" id="CP037940">
    <property type="protein sequence ID" value="QBO36639.1"/>
    <property type="molecule type" value="Genomic_DNA"/>
</dbReference>
<dbReference type="GO" id="GO:0004519">
    <property type="term" value="F:endonuclease activity"/>
    <property type="evidence" value="ECO:0007669"/>
    <property type="project" value="UniProtKB-KW"/>
</dbReference>
<feature type="compositionally biased region" description="Low complexity" evidence="1">
    <location>
        <begin position="45"/>
        <end position="87"/>
    </location>
</feature>
<dbReference type="GO" id="GO:0003676">
    <property type="term" value="F:nucleic acid binding"/>
    <property type="evidence" value="ECO:0007669"/>
    <property type="project" value="InterPro"/>
</dbReference>
<dbReference type="PROSITE" id="PS51257">
    <property type="entry name" value="PROKAR_LIPOPROTEIN"/>
    <property type="match status" value="1"/>
</dbReference>
<name>A0A4P6YV07_9LACO</name>
<keyword evidence="2" id="KW-0732">Signal</keyword>
<feature type="chain" id="PRO_5020409061" evidence="2">
    <location>
        <begin position="33"/>
        <end position="385"/>
    </location>
</feature>
<evidence type="ECO:0000313" key="5">
    <source>
        <dbReference type="Proteomes" id="UP000292886"/>
    </source>
</evidence>
<dbReference type="SMART" id="SM00892">
    <property type="entry name" value="Endonuclease_NS"/>
    <property type="match status" value="1"/>
</dbReference>
<dbReference type="Pfam" id="PF13930">
    <property type="entry name" value="Endonuclea_NS_2"/>
    <property type="match status" value="1"/>
</dbReference>
<feature type="domain" description="DNA/RNA non-specific endonuclease/pyrophosphatase/phosphodiesterase" evidence="3">
    <location>
        <begin position="105"/>
        <end position="304"/>
    </location>
</feature>
<keyword evidence="4" id="KW-0378">Hydrolase</keyword>
<dbReference type="InterPro" id="IPR044927">
    <property type="entry name" value="Endonuclea_NS_2"/>
</dbReference>
<dbReference type="GO" id="GO:0016787">
    <property type="term" value="F:hydrolase activity"/>
    <property type="evidence" value="ECO:0007669"/>
    <property type="project" value="InterPro"/>
</dbReference>
<dbReference type="OrthoDB" id="9783680at2"/>
<reference evidence="5" key="1">
    <citation type="submission" date="2019-03" db="EMBL/GenBank/DDBJ databases">
        <title>Weissella sp. 26KH-42 Genome sequencing.</title>
        <authorList>
            <person name="Heo J."/>
            <person name="Kim S.-J."/>
            <person name="Kim J.-S."/>
            <person name="Hong S.-B."/>
            <person name="Kwon S.-W."/>
        </authorList>
    </citation>
    <scope>NUCLEOTIDE SEQUENCE [LARGE SCALE GENOMIC DNA]</scope>
    <source>
        <strain evidence="5">26KH-42</strain>
    </source>
</reference>
<feature type="region of interest" description="Disordered" evidence="1">
    <location>
        <begin position="39"/>
        <end position="104"/>
    </location>
</feature>